<feature type="transmembrane region" description="Helical" evidence="1">
    <location>
        <begin position="54"/>
        <end position="74"/>
    </location>
</feature>
<reference evidence="2 3" key="1">
    <citation type="journal article" date="2020" name="Microb. Ecol.">
        <title>Ecogenomics of the Marine Benthic Filamentous Cyanobacterium Adonisia.</title>
        <authorList>
            <person name="Walter J.M."/>
            <person name="Coutinho F.H."/>
            <person name="Leomil L."/>
            <person name="Hargreaves P.I."/>
            <person name="Campeao M.E."/>
            <person name="Vieira V.V."/>
            <person name="Silva B.S."/>
            <person name="Fistarol G.O."/>
            <person name="Salomon P.S."/>
            <person name="Sawabe T."/>
            <person name="Mino S."/>
            <person name="Hosokawa M."/>
            <person name="Miyashita H."/>
            <person name="Maruyama F."/>
            <person name="van Verk M.C."/>
            <person name="Dutilh B.E."/>
            <person name="Thompson C.C."/>
            <person name="Thompson F.L."/>
        </authorList>
    </citation>
    <scope>NUCLEOTIDE SEQUENCE [LARGE SCALE GENOMIC DNA]</scope>
    <source>
        <strain evidence="2 3">CCMR0082</strain>
    </source>
</reference>
<accession>A0A6M0SIA9</accession>
<keyword evidence="1" id="KW-0472">Membrane</keyword>
<protein>
    <submittedName>
        <fullName evidence="2">Uncharacterized protein</fullName>
    </submittedName>
</protein>
<organism evidence="2 3">
    <name type="scientific">Adonisia turfae CCMR0082</name>
    <dbReference type="NCBI Taxonomy" id="2304604"/>
    <lineage>
        <taxon>Bacteria</taxon>
        <taxon>Bacillati</taxon>
        <taxon>Cyanobacteriota</taxon>
        <taxon>Adonisia</taxon>
        <taxon>Adonisia turfae</taxon>
    </lineage>
</organism>
<dbReference type="EMBL" id="QZCE01000002">
    <property type="protein sequence ID" value="NEZ68309.1"/>
    <property type="molecule type" value="Genomic_DNA"/>
</dbReference>
<dbReference type="Proteomes" id="UP000473574">
    <property type="component" value="Unassembled WGS sequence"/>
</dbReference>
<evidence type="ECO:0000313" key="2">
    <source>
        <dbReference type="EMBL" id="NEZ68309.1"/>
    </source>
</evidence>
<dbReference type="AlphaFoldDB" id="A0A6M0SIA9"/>
<evidence type="ECO:0000313" key="3">
    <source>
        <dbReference type="Proteomes" id="UP000473574"/>
    </source>
</evidence>
<keyword evidence="1" id="KW-1133">Transmembrane helix</keyword>
<keyword evidence="1" id="KW-0812">Transmembrane</keyword>
<proteinExistence type="predicted"/>
<gene>
    <name evidence="2" type="ORF">D0962_37215</name>
</gene>
<dbReference type="RefSeq" id="WP_163671540.1">
    <property type="nucleotide sequence ID" value="NZ_QZCE01000002.1"/>
</dbReference>
<evidence type="ECO:0000256" key="1">
    <source>
        <dbReference type="SAM" id="Phobius"/>
    </source>
</evidence>
<name>A0A6M0SIA9_9CYAN</name>
<comment type="caution">
    <text evidence="2">The sequence shown here is derived from an EMBL/GenBank/DDBJ whole genome shotgun (WGS) entry which is preliminary data.</text>
</comment>
<sequence>MTYKTLIENVCTNDATVEAVAVCLTLISWFKGACNDAIESGQIVRCWWENHGKIYAAMAALLAVFVFCAVFAVATATYNWLKDYGTPGAVTGLDVLCAALLCYQEPELEIAAVDFSVPELDLSEGEALIEWAFSLKR</sequence>